<dbReference type="Proteomes" id="UP000029665">
    <property type="component" value="Unassembled WGS sequence"/>
</dbReference>
<feature type="region of interest" description="Disordered" evidence="1">
    <location>
        <begin position="159"/>
        <end position="192"/>
    </location>
</feature>
<protein>
    <submittedName>
        <fullName evidence="2">Uncharacterized protein</fullName>
    </submittedName>
</protein>
<evidence type="ECO:0000313" key="3">
    <source>
        <dbReference type="Proteomes" id="UP000029665"/>
    </source>
</evidence>
<dbReference type="HOGENOM" id="CLU_1008809_0_0_1"/>
<evidence type="ECO:0000256" key="1">
    <source>
        <dbReference type="SAM" id="MobiDB-lite"/>
    </source>
</evidence>
<accession>A0A060SAG0</accession>
<sequence length="276" mass="29329">MNNFDPSRLLPSDLASLFAIIGNGAGAPLLQMRNQLGPASGQFAGVSAANAIPAQVQYPAPVPSNGASFQWQPPSSQYWYQQRQSTLAGGGSDLPSSLFPQHQVQTPQAGHIQAWVQQQLQVLSQPAGAQPGPGNDAMTAFASLLSDTLVHLAQQRNAQQPLPPGLRPLHHPLRSQSPGGSDPPMAPITLSADNDDRILRALKSCKSRKITVRQALERLDGANGHTAAAWKDYFLDHLDRLYALVAAKAEPARDTRGNAPSSSRKSSSPPPATPLV</sequence>
<comment type="caution">
    <text evidence="2">The sequence shown here is derived from an EMBL/GenBank/DDBJ whole genome shotgun (WGS) entry which is preliminary data.</text>
</comment>
<evidence type="ECO:0000313" key="2">
    <source>
        <dbReference type="EMBL" id="CDO71300.1"/>
    </source>
</evidence>
<reference evidence="2" key="1">
    <citation type="submission" date="2014-01" db="EMBL/GenBank/DDBJ databases">
        <title>The genome of the white-rot fungus Pycnoporus cinnabarinus: a basidiomycete model with a versatile arsenal for lignocellulosic biomass breakdown.</title>
        <authorList>
            <person name="Levasseur A."/>
            <person name="Lomascolo A."/>
            <person name="Ruiz-Duenas F.J."/>
            <person name="Uzan E."/>
            <person name="Piumi F."/>
            <person name="Kues U."/>
            <person name="Ram A.F.J."/>
            <person name="Murat C."/>
            <person name="Haon M."/>
            <person name="Benoit I."/>
            <person name="Arfi Y."/>
            <person name="Chevret D."/>
            <person name="Drula E."/>
            <person name="Kwon M.J."/>
            <person name="Gouret P."/>
            <person name="Lesage-Meessen L."/>
            <person name="Lombard V."/>
            <person name="Mariette J."/>
            <person name="Noirot C."/>
            <person name="Park J."/>
            <person name="Patyshakuliyeva A."/>
            <person name="Wieneger R.A.B."/>
            <person name="Wosten H.A.B."/>
            <person name="Martin F."/>
            <person name="Coutinho P.M."/>
            <person name="de Vries R."/>
            <person name="Martinez A.T."/>
            <person name="Klopp C."/>
            <person name="Pontarotti P."/>
            <person name="Henrissat B."/>
            <person name="Record E."/>
        </authorList>
    </citation>
    <scope>NUCLEOTIDE SEQUENCE [LARGE SCALE GENOMIC DNA]</scope>
    <source>
        <strain evidence="2">BRFM137</strain>
    </source>
</reference>
<name>A0A060SAG0_PYCCI</name>
<dbReference type="EMBL" id="CCBP010000100">
    <property type="protein sequence ID" value="CDO71300.1"/>
    <property type="molecule type" value="Genomic_DNA"/>
</dbReference>
<dbReference type="AlphaFoldDB" id="A0A060SAG0"/>
<organism evidence="2 3">
    <name type="scientific">Pycnoporus cinnabarinus</name>
    <name type="common">Cinnabar-red polypore</name>
    <name type="synonym">Trametes cinnabarina</name>
    <dbReference type="NCBI Taxonomy" id="5643"/>
    <lineage>
        <taxon>Eukaryota</taxon>
        <taxon>Fungi</taxon>
        <taxon>Dikarya</taxon>
        <taxon>Basidiomycota</taxon>
        <taxon>Agaricomycotina</taxon>
        <taxon>Agaricomycetes</taxon>
        <taxon>Polyporales</taxon>
        <taxon>Polyporaceae</taxon>
        <taxon>Trametes</taxon>
    </lineage>
</organism>
<gene>
    <name evidence="2" type="ORF">BN946_scf184908.g57</name>
</gene>
<feature type="region of interest" description="Disordered" evidence="1">
    <location>
        <begin position="247"/>
        <end position="276"/>
    </location>
</feature>
<dbReference type="OrthoDB" id="3194584at2759"/>
<keyword evidence="3" id="KW-1185">Reference proteome</keyword>
<proteinExistence type="predicted"/>
<dbReference type="OMA" id="PQAGHIQ"/>